<evidence type="ECO:0000313" key="1">
    <source>
        <dbReference type="EMBL" id="MBW97725.1"/>
    </source>
</evidence>
<protein>
    <submittedName>
        <fullName evidence="1">Uncharacterized protein</fullName>
    </submittedName>
</protein>
<dbReference type="AlphaFoldDB" id="A0A2P2JW72"/>
<reference evidence="1" key="1">
    <citation type="submission" date="2018-02" db="EMBL/GenBank/DDBJ databases">
        <title>Rhizophora mucronata_Transcriptome.</title>
        <authorList>
            <person name="Meera S.P."/>
            <person name="Sreeshan A."/>
            <person name="Augustine A."/>
        </authorList>
    </citation>
    <scope>NUCLEOTIDE SEQUENCE</scope>
    <source>
        <tissue evidence="1">Leaf</tissue>
    </source>
</reference>
<organism evidence="1">
    <name type="scientific">Rhizophora mucronata</name>
    <name type="common">Asiatic mangrove</name>
    <dbReference type="NCBI Taxonomy" id="61149"/>
    <lineage>
        <taxon>Eukaryota</taxon>
        <taxon>Viridiplantae</taxon>
        <taxon>Streptophyta</taxon>
        <taxon>Embryophyta</taxon>
        <taxon>Tracheophyta</taxon>
        <taxon>Spermatophyta</taxon>
        <taxon>Magnoliopsida</taxon>
        <taxon>eudicotyledons</taxon>
        <taxon>Gunneridae</taxon>
        <taxon>Pentapetalae</taxon>
        <taxon>rosids</taxon>
        <taxon>fabids</taxon>
        <taxon>Malpighiales</taxon>
        <taxon>Rhizophoraceae</taxon>
        <taxon>Rhizophora</taxon>
    </lineage>
</organism>
<sequence length="65" mass="7768">MRKKKQWKSLTCKTYQNLDSTCETCVFFGLEKRFKATTSIDCCSISPREPNKKFRVCLFFFIKEK</sequence>
<name>A0A2P2JW72_RHIMU</name>
<dbReference type="EMBL" id="GGEC01017242">
    <property type="protein sequence ID" value="MBW97725.1"/>
    <property type="molecule type" value="Transcribed_RNA"/>
</dbReference>
<accession>A0A2P2JW72</accession>
<proteinExistence type="predicted"/>